<gene>
    <name evidence="1" type="ORF">BV25DRAFT_1839584</name>
</gene>
<keyword evidence="2" id="KW-1185">Reference proteome</keyword>
<evidence type="ECO:0000313" key="1">
    <source>
        <dbReference type="EMBL" id="KAI0060525.1"/>
    </source>
</evidence>
<organism evidence="1 2">
    <name type="scientific">Artomyces pyxidatus</name>
    <dbReference type="NCBI Taxonomy" id="48021"/>
    <lineage>
        <taxon>Eukaryota</taxon>
        <taxon>Fungi</taxon>
        <taxon>Dikarya</taxon>
        <taxon>Basidiomycota</taxon>
        <taxon>Agaricomycotina</taxon>
        <taxon>Agaricomycetes</taxon>
        <taxon>Russulales</taxon>
        <taxon>Auriscalpiaceae</taxon>
        <taxon>Artomyces</taxon>
    </lineage>
</organism>
<accession>A0ACB8SX53</accession>
<comment type="caution">
    <text evidence="1">The sequence shown here is derived from an EMBL/GenBank/DDBJ whole genome shotgun (WGS) entry which is preliminary data.</text>
</comment>
<dbReference type="Proteomes" id="UP000814140">
    <property type="component" value="Unassembled WGS sequence"/>
</dbReference>
<protein>
    <submittedName>
        <fullName evidence="1">Uncharacterized protein</fullName>
    </submittedName>
</protein>
<reference evidence="1" key="1">
    <citation type="submission" date="2021-03" db="EMBL/GenBank/DDBJ databases">
        <authorList>
            <consortium name="DOE Joint Genome Institute"/>
            <person name="Ahrendt S."/>
            <person name="Looney B.P."/>
            <person name="Miyauchi S."/>
            <person name="Morin E."/>
            <person name="Drula E."/>
            <person name="Courty P.E."/>
            <person name="Chicoki N."/>
            <person name="Fauchery L."/>
            <person name="Kohler A."/>
            <person name="Kuo A."/>
            <person name="Labutti K."/>
            <person name="Pangilinan J."/>
            <person name="Lipzen A."/>
            <person name="Riley R."/>
            <person name="Andreopoulos W."/>
            <person name="He G."/>
            <person name="Johnson J."/>
            <person name="Barry K.W."/>
            <person name="Grigoriev I.V."/>
            <person name="Nagy L."/>
            <person name="Hibbett D."/>
            <person name="Henrissat B."/>
            <person name="Matheny P.B."/>
            <person name="Labbe J."/>
            <person name="Martin F."/>
        </authorList>
    </citation>
    <scope>NUCLEOTIDE SEQUENCE</scope>
    <source>
        <strain evidence="1">HHB10654</strain>
    </source>
</reference>
<reference evidence="1" key="2">
    <citation type="journal article" date="2022" name="New Phytol.">
        <title>Evolutionary transition to the ectomycorrhizal habit in the genomes of a hyperdiverse lineage of mushroom-forming fungi.</title>
        <authorList>
            <person name="Looney B."/>
            <person name="Miyauchi S."/>
            <person name="Morin E."/>
            <person name="Drula E."/>
            <person name="Courty P.E."/>
            <person name="Kohler A."/>
            <person name="Kuo A."/>
            <person name="LaButti K."/>
            <person name="Pangilinan J."/>
            <person name="Lipzen A."/>
            <person name="Riley R."/>
            <person name="Andreopoulos W."/>
            <person name="He G."/>
            <person name="Johnson J."/>
            <person name="Nolan M."/>
            <person name="Tritt A."/>
            <person name="Barry K.W."/>
            <person name="Grigoriev I.V."/>
            <person name="Nagy L.G."/>
            <person name="Hibbett D."/>
            <person name="Henrissat B."/>
            <person name="Matheny P.B."/>
            <person name="Labbe J."/>
            <person name="Martin F.M."/>
        </authorList>
    </citation>
    <scope>NUCLEOTIDE SEQUENCE</scope>
    <source>
        <strain evidence="1">HHB10654</strain>
    </source>
</reference>
<evidence type="ECO:0000313" key="2">
    <source>
        <dbReference type="Proteomes" id="UP000814140"/>
    </source>
</evidence>
<dbReference type="EMBL" id="MU277218">
    <property type="protein sequence ID" value="KAI0060525.1"/>
    <property type="molecule type" value="Genomic_DNA"/>
</dbReference>
<sequence>MPHHSIWEPSAVRGQALSAITPDRLLKPIANLPSELRSNGRWISVDADLARGWPRSGWVPRNIYAEFPKVFGPQPAAPAVYMCPPAPQRVYTPSTPQPGPPFARPIYDAQGFPPSSFPPRAYPTQAHPPPQARGPLPQADPAHSLYRSHDHSPAYYTTTHVSTTSYRVHEQQMYQCDQCPEWFAEEHILYAHRCIVHRDREPVADSRPPSQASSPMSRYEREAWKAA</sequence>
<proteinExistence type="predicted"/>
<name>A0ACB8SX53_9AGAM</name>